<name>A0ABM1ELV0_PRICU</name>
<keyword evidence="3" id="KW-0812">Transmembrane</keyword>
<dbReference type="InterPro" id="IPR007483">
    <property type="entry name" value="Hamartin"/>
</dbReference>
<feature type="region of interest" description="Disordered" evidence="2">
    <location>
        <begin position="340"/>
        <end position="463"/>
    </location>
</feature>
<feature type="compositionally biased region" description="Basic and acidic residues" evidence="2">
    <location>
        <begin position="1147"/>
        <end position="1157"/>
    </location>
</feature>
<dbReference type="Pfam" id="PF04388">
    <property type="entry name" value="Hamartin"/>
    <property type="match status" value="2"/>
</dbReference>
<dbReference type="PANTHER" id="PTHR15154:SF2">
    <property type="entry name" value="HAMARTIN"/>
    <property type="match status" value="1"/>
</dbReference>
<feature type="compositionally biased region" description="Polar residues" evidence="2">
    <location>
        <begin position="431"/>
        <end position="443"/>
    </location>
</feature>
<proteinExistence type="predicted"/>
<evidence type="ECO:0000256" key="2">
    <source>
        <dbReference type="SAM" id="MobiDB-lite"/>
    </source>
</evidence>
<feature type="region of interest" description="Disordered" evidence="2">
    <location>
        <begin position="1"/>
        <end position="23"/>
    </location>
</feature>
<feature type="coiled-coil region" evidence="1">
    <location>
        <begin position="1027"/>
        <end position="1061"/>
    </location>
</feature>
<feature type="compositionally biased region" description="Polar residues" evidence="2">
    <location>
        <begin position="399"/>
        <end position="415"/>
    </location>
</feature>
<keyword evidence="3" id="KW-1133">Transmembrane helix</keyword>
<dbReference type="GeneID" id="106813527"/>
<feature type="compositionally biased region" description="Acidic residues" evidence="2">
    <location>
        <begin position="610"/>
        <end position="619"/>
    </location>
</feature>
<keyword evidence="3" id="KW-0472">Membrane</keyword>
<feature type="compositionally biased region" description="Low complexity" evidence="2">
    <location>
        <begin position="1"/>
        <end position="17"/>
    </location>
</feature>
<feature type="region of interest" description="Disordered" evidence="2">
    <location>
        <begin position="599"/>
        <end position="621"/>
    </location>
</feature>
<feature type="compositionally biased region" description="Basic and acidic residues" evidence="2">
    <location>
        <begin position="600"/>
        <end position="609"/>
    </location>
</feature>
<evidence type="ECO:0000256" key="1">
    <source>
        <dbReference type="SAM" id="Coils"/>
    </source>
</evidence>
<dbReference type="RefSeq" id="XP_014673171.1">
    <property type="nucleotide sequence ID" value="XM_014817685.1"/>
</dbReference>
<keyword evidence="1" id="KW-0175">Coiled coil</keyword>
<protein>
    <submittedName>
        <fullName evidence="5">Hamartin-like</fullName>
    </submittedName>
</protein>
<dbReference type="PANTHER" id="PTHR15154">
    <property type="entry name" value="HAMARTIN"/>
    <property type="match status" value="1"/>
</dbReference>
<evidence type="ECO:0000313" key="5">
    <source>
        <dbReference type="RefSeq" id="XP_014673171.1"/>
    </source>
</evidence>
<feature type="compositionally biased region" description="Basic and acidic residues" evidence="2">
    <location>
        <begin position="676"/>
        <end position="687"/>
    </location>
</feature>
<feature type="transmembrane region" description="Helical" evidence="3">
    <location>
        <begin position="140"/>
        <end position="165"/>
    </location>
</feature>
<evidence type="ECO:0000313" key="4">
    <source>
        <dbReference type="Proteomes" id="UP000695022"/>
    </source>
</evidence>
<sequence length="1242" mass="137979">MCAMAQQQQQLQQQPQHQGPPALEFSLLDSNDLKQASKMKVLIVDYLNTIPEPWMVHGLVDFYMESNSMRALSILTSVREPHHKHLFDKMQEYMKGAHRLQTVMLLSHVVGKQPPWLHKVVCSHSLLLTLLKCLKTEVDVGVLLCGILLIATLLPAVPTLIGPYMTHIFEIFCRVAAWIPKNQGGVPEIHVLHVHVGLYSLFHRLYGMFPCSFLTYLRYFYGKEENASVHREIIMPMLERVRMHPALVTLSKETEMSKERWYRMDAHDILSECAKLSLDTMEGPSETLDLAHDSKKHGDAKRLYRLPISLDDKDLLGESQSILVQAAGCDESLWSPSAVCEMASPPPSSLRSRTGSVSDGRSTHPQPEHSSNVEVSTTTTPRNKLRPISVETSDEGAVASSSRQKIDFTEQSSKQADVKRRTFVSKALTAASKSSPTGGSTEPLSAPETPRLNEKAEPWTGRTSAQAESLLRTVGTTATVATVAAVTMTTKTTAAAVSDATQPDNSMVTVNNLPDVIEKLSMDRRSDLEDRELGAFDREVSELVSQGVAETIQQCRVREEGISSLDLDNSGSLLCFSQATNSMPDIKTVPRQGAVTSFELAERPKKESESSESVEEGEVTGDTLTSWEGAVDFMRKVNRIRFYSHCVPEVSDIVMMAEKPAPRRRWRSCSALDEGSNEKSDSEHQQTHDTVVSEIPCLLCKKVTKTISLVTTTSTAFTAVYSQTAISDAKTSAASAPAEDGAAAAATTTTSRTMVDDGDDTTSVYVQPVMSTARDRTGREFPFYTTLPPAELLDRHVQLAHSTHAKELSKLSLTSKSSTDWTHFGGAPPAEELQVLRTQQLLLHNQLMFERHRRDLHGQRNRRLLRRANASVAMEEKVVAMKDQVHLQECEIISLKKELRSVRSELREVKDAKEEQKTQQQVQMQAYIRQKDQYFEATKELENEIKTKHTEINMLNKELQNTQAKLFTAEHRLEMIEGEVALNNTLKARTIELSKQLLLSGELLEKYQQRVEEEGASPCAELPASLIGSYTHEINALKRKLKVTESQLEAKNTRLVELEAALGKKDLIITEQKRSLEHSKSLDKGKIQALEGKYQAMKAIAARFEEHILQLYNRLDSQTTQEVPGAGHAATMKAGAARFAPPPPAHESQHRRNREQLQRSQTMPNSETMGPPVERGAAPPDSSRLLSLSAVSPDASRRVQHRSEPSSHGGGRARGAVMPDVSAAREQDAGSKRRSLQDVGKS</sequence>
<feature type="region of interest" description="Disordered" evidence="2">
    <location>
        <begin position="664"/>
        <end position="687"/>
    </location>
</feature>
<reference evidence="5" key="1">
    <citation type="submission" date="2025-08" db="UniProtKB">
        <authorList>
            <consortium name="RefSeq"/>
        </authorList>
    </citation>
    <scope>IDENTIFICATION</scope>
</reference>
<feature type="compositionally biased region" description="Polar residues" evidence="2">
    <location>
        <begin position="1158"/>
        <end position="1168"/>
    </location>
</feature>
<feature type="region of interest" description="Disordered" evidence="2">
    <location>
        <begin position="1137"/>
        <end position="1242"/>
    </location>
</feature>
<feature type="compositionally biased region" description="Polar residues" evidence="2">
    <location>
        <begin position="349"/>
        <end position="382"/>
    </location>
</feature>
<evidence type="ECO:0000256" key="3">
    <source>
        <dbReference type="SAM" id="Phobius"/>
    </source>
</evidence>
<organism evidence="4 5">
    <name type="scientific">Priapulus caudatus</name>
    <name type="common">Priapulid worm</name>
    <dbReference type="NCBI Taxonomy" id="37621"/>
    <lineage>
        <taxon>Eukaryota</taxon>
        <taxon>Metazoa</taxon>
        <taxon>Ecdysozoa</taxon>
        <taxon>Scalidophora</taxon>
        <taxon>Priapulida</taxon>
        <taxon>Priapulimorpha</taxon>
        <taxon>Priapulimorphida</taxon>
        <taxon>Priapulidae</taxon>
        <taxon>Priapulus</taxon>
    </lineage>
</organism>
<feature type="compositionally biased region" description="Basic and acidic residues" evidence="2">
    <location>
        <begin position="1195"/>
        <end position="1205"/>
    </location>
</feature>
<gene>
    <name evidence="5" type="primary">LOC106813527</name>
</gene>
<feature type="coiled-coil region" evidence="1">
    <location>
        <begin position="892"/>
        <end position="979"/>
    </location>
</feature>
<dbReference type="Proteomes" id="UP000695022">
    <property type="component" value="Unplaced"/>
</dbReference>
<accession>A0ABM1ELV0</accession>
<keyword evidence="4" id="KW-1185">Reference proteome</keyword>